<keyword evidence="2" id="KW-1133">Transmembrane helix</keyword>
<dbReference type="InParanoid" id="A0A163JWF5"/>
<feature type="region of interest" description="Disordered" evidence="1">
    <location>
        <begin position="1"/>
        <end position="32"/>
    </location>
</feature>
<dbReference type="PANTHER" id="PTHR34391">
    <property type="entry name" value="UPF0658 GOLGI APPARATUS MEMBRANE PROTEIN C1952.10C-RELATED"/>
    <property type="match status" value="1"/>
</dbReference>
<feature type="transmembrane region" description="Helical" evidence="2">
    <location>
        <begin position="146"/>
        <end position="167"/>
    </location>
</feature>
<gene>
    <name evidence="3" type="primary">ABSGL_08286.1 scaffold 9741</name>
</gene>
<proteinExistence type="predicted"/>
<evidence type="ECO:0000313" key="3">
    <source>
        <dbReference type="EMBL" id="SAM02493.1"/>
    </source>
</evidence>
<organism evidence="3">
    <name type="scientific">Absidia glauca</name>
    <name type="common">Pin mould</name>
    <dbReference type="NCBI Taxonomy" id="4829"/>
    <lineage>
        <taxon>Eukaryota</taxon>
        <taxon>Fungi</taxon>
        <taxon>Fungi incertae sedis</taxon>
        <taxon>Mucoromycota</taxon>
        <taxon>Mucoromycotina</taxon>
        <taxon>Mucoromycetes</taxon>
        <taxon>Mucorales</taxon>
        <taxon>Cunninghamellaceae</taxon>
        <taxon>Absidia</taxon>
    </lineage>
</organism>
<feature type="transmembrane region" description="Helical" evidence="2">
    <location>
        <begin position="49"/>
        <end position="68"/>
    </location>
</feature>
<evidence type="ECO:0000256" key="1">
    <source>
        <dbReference type="SAM" id="MobiDB-lite"/>
    </source>
</evidence>
<dbReference type="AlphaFoldDB" id="A0A163JWF5"/>
<keyword evidence="4" id="KW-1185">Reference proteome</keyword>
<evidence type="ECO:0000313" key="4">
    <source>
        <dbReference type="Proteomes" id="UP000078561"/>
    </source>
</evidence>
<reference evidence="3" key="1">
    <citation type="submission" date="2016-04" db="EMBL/GenBank/DDBJ databases">
        <authorList>
            <person name="Evans L.H."/>
            <person name="Alamgir A."/>
            <person name="Owens N."/>
            <person name="Weber N.D."/>
            <person name="Virtaneva K."/>
            <person name="Barbian K."/>
            <person name="Babar A."/>
            <person name="Rosenke K."/>
        </authorList>
    </citation>
    <scope>NUCLEOTIDE SEQUENCE [LARGE SCALE GENOMIC DNA]</scope>
    <source>
        <strain evidence="3">CBS 101.48</strain>
    </source>
</reference>
<dbReference type="Proteomes" id="UP000078561">
    <property type="component" value="Unassembled WGS sequence"/>
</dbReference>
<evidence type="ECO:0000256" key="2">
    <source>
        <dbReference type="SAM" id="Phobius"/>
    </source>
</evidence>
<dbReference type="EMBL" id="LT553855">
    <property type="protein sequence ID" value="SAM02493.1"/>
    <property type="molecule type" value="Genomic_DNA"/>
</dbReference>
<sequence>MRSSEQMNRNSSDADQSTRGMFDIQQQKDKKAKVSMPPFKGVKNRTMEFAIFEAVVVMALQAVLFAQFELHQADGFQFKQVHDVVDQPDLRLLITRLLIVNAVVTGVCELIYIYLGARLYQEFGWKIYRAIGADPEIRNMYRWYQILLSILKLDMFFFLAYSIQYLVLVLEMTDSEFPLTVVALPVTCICLLLVVYAVRHESKYMVYLFFVGLAAGCAYFSFKIYRMCDDSQQDKYMYVREFLTFFASVSLTLVVLTIINTAICYLNFDKGLKPHLLRDPSTINETAQQGGRTLSLD</sequence>
<keyword evidence="2" id="KW-0812">Transmembrane</keyword>
<feature type="compositionally biased region" description="Polar residues" evidence="1">
    <location>
        <begin position="1"/>
        <end position="19"/>
    </location>
</feature>
<dbReference type="GO" id="GO:0005794">
    <property type="term" value="C:Golgi apparatus"/>
    <property type="evidence" value="ECO:0007669"/>
    <property type="project" value="TreeGrafter"/>
</dbReference>
<dbReference type="OrthoDB" id="2448307at2759"/>
<keyword evidence="2" id="KW-0472">Membrane</keyword>
<feature type="transmembrane region" description="Helical" evidence="2">
    <location>
        <begin position="93"/>
        <end position="115"/>
    </location>
</feature>
<feature type="transmembrane region" description="Helical" evidence="2">
    <location>
        <begin position="205"/>
        <end position="222"/>
    </location>
</feature>
<feature type="transmembrane region" description="Helical" evidence="2">
    <location>
        <begin position="242"/>
        <end position="268"/>
    </location>
</feature>
<dbReference type="OMA" id="ANENKAM"/>
<protein>
    <submittedName>
        <fullName evidence="3">Uncharacterized protein</fullName>
    </submittedName>
</protein>
<name>A0A163JWF5_ABSGL</name>
<accession>A0A163JWF5</accession>
<dbReference type="InterPro" id="IPR040410">
    <property type="entry name" value="UPF0658_Golgi"/>
</dbReference>
<dbReference type="PANTHER" id="PTHR34391:SF1">
    <property type="entry name" value="UPF0658 GOLGI APPARATUS MEMBRANE PROTEIN C1952.10C-RELATED"/>
    <property type="match status" value="1"/>
</dbReference>
<feature type="transmembrane region" description="Helical" evidence="2">
    <location>
        <begin position="179"/>
        <end position="198"/>
    </location>
</feature>